<dbReference type="Proteomes" id="UP000198848">
    <property type="component" value="Unassembled WGS sequence"/>
</dbReference>
<name>A0A1H1F9S5_NATTX</name>
<keyword evidence="1" id="KW-0472">Membrane</keyword>
<keyword evidence="3" id="KW-1185">Reference proteome</keyword>
<dbReference type="OrthoDB" id="242379at2157"/>
<organism evidence="2 3">
    <name type="scientific">Natronobacterium texcoconense</name>
    <dbReference type="NCBI Taxonomy" id="1095778"/>
    <lineage>
        <taxon>Archaea</taxon>
        <taxon>Methanobacteriati</taxon>
        <taxon>Methanobacteriota</taxon>
        <taxon>Stenosarchaea group</taxon>
        <taxon>Halobacteria</taxon>
        <taxon>Halobacteriales</taxon>
        <taxon>Natrialbaceae</taxon>
        <taxon>Natronobacterium</taxon>
    </lineage>
</organism>
<reference evidence="3" key="1">
    <citation type="submission" date="2016-10" db="EMBL/GenBank/DDBJ databases">
        <authorList>
            <person name="Varghese N."/>
            <person name="Submissions S."/>
        </authorList>
    </citation>
    <scope>NUCLEOTIDE SEQUENCE [LARGE SCALE GENOMIC DNA]</scope>
    <source>
        <strain evidence="3">DSM 24767</strain>
    </source>
</reference>
<feature type="transmembrane region" description="Helical" evidence="1">
    <location>
        <begin position="38"/>
        <end position="57"/>
    </location>
</feature>
<keyword evidence="1" id="KW-1133">Transmembrane helix</keyword>
<dbReference type="RefSeq" id="WP_090380694.1">
    <property type="nucleotide sequence ID" value="NZ_FNLC01000002.1"/>
</dbReference>
<dbReference type="EMBL" id="FNLC01000002">
    <property type="protein sequence ID" value="SDQ97216.1"/>
    <property type="molecule type" value="Genomic_DNA"/>
</dbReference>
<evidence type="ECO:0000313" key="3">
    <source>
        <dbReference type="Proteomes" id="UP000198848"/>
    </source>
</evidence>
<keyword evidence="1" id="KW-0812">Transmembrane</keyword>
<evidence type="ECO:0000313" key="2">
    <source>
        <dbReference type="EMBL" id="SDQ97216.1"/>
    </source>
</evidence>
<feature type="transmembrane region" description="Helical" evidence="1">
    <location>
        <begin position="69"/>
        <end position="90"/>
    </location>
</feature>
<protein>
    <submittedName>
        <fullName evidence="2">Uncharacterized protein</fullName>
    </submittedName>
</protein>
<sequence>MVSRETVIHVRAVLLGFLALALLTPFDAGPETGPASVVTFLLFYGLVLGGSHLYLALRGEDGMVPVAARWRYLAVLAVLLAGGTAVFYGGERSVGTIELRTIGLVVIVVTSIAYLVTESVAGYRASRSE</sequence>
<evidence type="ECO:0000256" key="1">
    <source>
        <dbReference type="SAM" id="Phobius"/>
    </source>
</evidence>
<gene>
    <name evidence="2" type="ORF">SAMN04489842_1865</name>
</gene>
<accession>A0A1H1F9S5</accession>
<feature type="transmembrane region" description="Helical" evidence="1">
    <location>
        <begin position="102"/>
        <end position="123"/>
    </location>
</feature>
<proteinExistence type="predicted"/>
<dbReference type="AlphaFoldDB" id="A0A1H1F9S5"/>